<proteinExistence type="predicted"/>
<dbReference type="Gene3D" id="3.40.50.300">
    <property type="entry name" value="P-loop containing nucleotide triphosphate hydrolases"/>
    <property type="match status" value="1"/>
</dbReference>
<evidence type="ECO:0000259" key="1">
    <source>
        <dbReference type="Pfam" id="PF07475"/>
    </source>
</evidence>
<keyword evidence="2" id="KW-0418">Kinase</keyword>
<keyword evidence="2" id="KW-0808">Transferase</keyword>
<evidence type="ECO:0000313" key="3">
    <source>
        <dbReference type="Proteomes" id="UP001596152"/>
    </source>
</evidence>
<keyword evidence="3" id="KW-1185">Reference proteome</keyword>
<feature type="domain" description="HPr kinase/phosphorylase C-terminal" evidence="1">
    <location>
        <begin position="20"/>
        <end position="127"/>
    </location>
</feature>
<protein>
    <submittedName>
        <fullName evidence="2">HPr kinase/phosphorylase</fullName>
    </submittedName>
</protein>
<dbReference type="GO" id="GO:0016301">
    <property type="term" value="F:kinase activity"/>
    <property type="evidence" value="ECO:0007669"/>
    <property type="project" value="UniProtKB-KW"/>
</dbReference>
<comment type="caution">
    <text evidence="2">The sequence shown here is derived from an EMBL/GenBank/DDBJ whole genome shotgun (WGS) entry which is preliminary data.</text>
</comment>
<evidence type="ECO:0000313" key="2">
    <source>
        <dbReference type="EMBL" id="MFC5344857.1"/>
    </source>
</evidence>
<dbReference type="InterPro" id="IPR027417">
    <property type="entry name" value="P-loop_NTPase"/>
</dbReference>
<reference evidence="3" key="1">
    <citation type="journal article" date="2019" name="Int. J. Syst. Evol. Microbiol.">
        <title>The Global Catalogue of Microorganisms (GCM) 10K type strain sequencing project: providing services to taxonomists for standard genome sequencing and annotation.</title>
        <authorList>
            <consortium name="The Broad Institute Genomics Platform"/>
            <consortium name="The Broad Institute Genome Sequencing Center for Infectious Disease"/>
            <person name="Wu L."/>
            <person name="Ma J."/>
        </authorList>
    </citation>
    <scope>NUCLEOTIDE SEQUENCE [LARGE SCALE GENOMIC DNA]</scope>
    <source>
        <strain evidence="3">JCM 12125</strain>
    </source>
</reference>
<dbReference type="RefSeq" id="WP_374037943.1">
    <property type="nucleotide sequence ID" value="NZ_CP169082.1"/>
</dbReference>
<organism evidence="2 3">
    <name type="scientific">Brevundimonas staleyi</name>
    <dbReference type="NCBI Taxonomy" id="74326"/>
    <lineage>
        <taxon>Bacteria</taxon>
        <taxon>Pseudomonadati</taxon>
        <taxon>Pseudomonadota</taxon>
        <taxon>Alphaproteobacteria</taxon>
        <taxon>Caulobacterales</taxon>
        <taxon>Caulobacteraceae</taxon>
        <taxon>Brevundimonas</taxon>
    </lineage>
</organism>
<dbReference type="EMBL" id="JBHSLF010000025">
    <property type="protein sequence ID" value="MFC5344857.1"/>
    <property type="molecule type" value="Genomic_DNA"/>
</dbReference>
<sequence>MPQPRHCTVVARWGLKGWRGVLLCGSSGAGKSDLALRLIDAGWRLVADDYAHVWASDGAVYAATPERIAGRIEARGFDIVPAVWRPSVRIGLIVNCVQGVTERLPDPDFETVAGVDLPRLTLDIRPASAAVILGLAIDRL</sequence>
<accession>A0ABW0FTS5</accession>
<dbReference type="Pfam" id="PF07475">
    <property type="entry name" value="Hpr_kinase_C"/>
    <property type="match status" value="1"/>
</dbReference>
<dbReference type="Proteomes" id="UP001596152">
    <property type="component" value="Unassembled WGS sequence"/>
</dbReference>
<name>A0ABW0FTS5_9CAUL</name>
<dbReference type="InterPro" id="IPR011104">
    <property type="entry name" value="Hpr_kin/Pase_C"/>
</dbReference>
<dbReference type="SUPFAM" id="SSF53795">
    <property type="entry name" value="PEP carboxykinase-like"/>
    <property type="match status" value="1"/>
</dbReference>
<gene>
    <name evidence="2" type="ORF">ACFPIE_13110</name>
</gene>